<evidence type="ECO:0008006" key="4">
    <source>
        <dbReference type="Google" id="ProtNLM"/>
    </source>
</evidence>
<organism evidence="2 3">
    <name type="scientific">Terrimonas ginsenosidimutans</name>
    <dbReference type="NCBI Taxonomy" id="2908004"/>
    <lineage>
        <taxon>Bacteria</taxon>
        <taxon>Pseudomonadati</taxon>
        <taxon>Bacteroidota</taxon>
        <taxon>Chitinophagia</taxon>
        <taxon>Chitinophagales</taxon>
        <taxon>Chitinophagaceae</taxon>
        <taxon>Terrimonas</taxon>
    </lineage>
</organism>
<reference evidence="2" key="1">
    <citation type="submission" date="2022-01" db="EMBL/GenBank/DDBJ databases">
        <authorList>
            <person name="Jo J.-H."/>
            <person name="Im W.-T."/>
        </authorList>
    </citation>
    <scope>NUCLEOTIDE SEQUENCE</scope>
    <source>
        <strain evidence="2">NA20</strain>
    </source>
</reference>
<sequence length="159" mass="17125">MRRILSLFAGSLFFLSCNNSAPVKEAKEEAKDTAAAQPLPTEVDIAFVQKDSTIHLVLKGGGIDSVSGKGHIDKKGTPVICYLDLDKGNKLTGKVIPDKAGANIRFSHIYMPDGSSDGPFGQTIEYTAKQKGTYRLYVSPNMMAGDPESTDFVVTVVVR</sequence>
<feature type="chain" id="PRO_5047253429" description="Lipoprotein" evidence="1">
    <location>
        <begin position="22"/>
        <end position="159"/>
    </location>
</feature>
<evidence type="ECO:0000313" key="3">
    <source>
        <dbReference type="Proteomes" id="UP001165367"/>
    </source>
</evidence>
<comment type="caution">
    <text evidence="2">The sequence shown here is derived from an EMBL/GenBank/DDBJ whole genome shotgun (WGS) entry which is preliminary data.</text>
</comment>
<dbReference type="PROSITE" id="PS51257">
    <property type="entry name" value="PROKAR_LIPOPROTEIN"/>
    <property type="match status" value="1"/>
</dbReference>
<keyword evidence="1" id="KW-0732">Signal</keyword>
<dbReference type="Proteomes" id="UP001165367">
    <property type="component" value="Unassembled WGS sequence"/>
</dbReference>
<accession>A0ABS9KY15</accession>
<feature type="signal peptide" evidence="1">
    <location>
        <begin position="1"/>
        <end position="21"/>
    </location>
</feature>
<dbReference type="EMBL" id="JAKLTR010000018">
    <property type="protein sequence ID" value="MCG2617206.1"/>
    <property type="molecule type" value="Genomic_DNA"/>
</dbReference>
<proteinExistence type="predicted"/>
<name>A0ABS9KY15_9BACT</name>
<evidence type="ECO:0000313" key="2">
    <source>
        <dbReference type="EMBL" id="MCG2617206.1"/>
    </source>
</evidence>
<evidence type="ECO:0000256" key="1">
    <source>
        <dbReference type="SAM" id="SignalP"/>
    </source>
</evidence>
<gene>
    <name evidence="2" type="ORF">LZZ85_23120</name>
</gene>
<protein>
    <recommendedName>
        <fullName evidence="4">Lipoprotein</fullName>
    </recommendedName>
</protein>
<keyword evidence="3" id="KW-1185">Reference proteome</keyword>
<dbReference type="RefSeq" id="WP_237875743.1">
    <property type="nucleotide sequence ID" value="NZ_JAKLTR010000018.1"/>
</dbReference>